<dbReference type="GO" id="GO:0004476">
    <property type="term" value="F:mannose-6-phosphate isomerase activity"/>
    <property type="evidence" value="ECO:0007669"/>
    <property type="project" value="UniProtKB-EC"/>
</dbReference>
<dbReference type="PANTHER" id="PTHR10309:SF0">
    <property type="entry name" value="MANNOSE-6-PHOSPHATE ISOMERASE"/>
    <property type="match status" value="1"/>
</dbReference>
<dbReference type="Gene3D" id="1.10.441.10">
    <property type="entry name" value="Phosphomannose Isomerase, domain 2"/>
    <property type="match status" value="1"/>
</dbReference>
<dbReference type="Gene3D" id="2.60.120.10">
    <property type="entry name" value="Jelly Rolls"/>
    <property type="match status" value="2"/>
</dbReference>
<keyword evidence="6 9" id="KW-0862">Zinc</keyword>
<dbReference type="AlphaFoldDB" id="A0A7S1KLP5"/>
<sequence>MHSPTLTSPINLLSNKSQTYAWGKPANESLVYQLAESFVMSRTLDADVVMRKNYSYIDQICTVKSNGDQDLSPYAELWMGTHPNGPSQVLHQREDSDQGTLSLSQYLRQKKLVQNADAVPQGEELPFLFKVLSVNQALSIQAHPNKIRAKQLHANDPEHYKDPNHKPEMTVALTDFEMLCAFKKRIELPQELTDALELEEHRGVIEDRVVLRNAFSKLMRMDAQRVRKLVDAAVDRITRHKGGPQNKEEELLMRLNGLYPNDVGVFCPYFMNYVILKPGECAYLAPNEPHSYLYGDCIECMACSDNVVRAGLTPKFRDVDTLVEMLSYKMDKLKNLLHGTGRVIGNHIKVYLPPAEVKEFKIVKVDLPPGEETQWQLEHVSIAIVMSGAARLNVLSKKEQKEEILHEHALDVSQGDSLVIDPNTNIRVDNEGKENLLIFIATQK</sequence>
<dbReference type="PANTHER" id="PTHR10309">
    <property type="entry name" value="MANNOSE-6-PHOSPHATE ISOMERASE"/>
    <property type="match status" value="1"/>
</dbReference>
<dbReference type="InterPro" id="IPR011051">
    <property type="entry name" value="RmlC_Cupin_sf"/>
</dbReference>
<dbReference type="Pfam" id="PF20511">
    <property type="entry name" value="PMI_typeI_cat"/>
    <property type="match status" value="1"/>
</dbReference>
<evidence type="ECO:0000313" key="12">
    <source>
        <dbReference type="EMBL" id="CAD9077833.1"/>
    </source>
</evidence>
<proteinExistence type="inferred from homology"/>
<evidence type="ECO:0000256" key="3">
    <source>
        <dbReference type="ARBA" id="ARBA00010772"/>
    </source>
</evidence>
<dbReference type="CDD" id="cd07011">
    <property type="entry name" value="cupin_PMI_type_I_N"/>
    <property type="match status" value="1"/>
</dbReference>
<name>A0A7S1KLP5_9EUKA</name>
<evidence type="ECO:0000256" key="9">
    <source>
        <dbReference type="PIRSR" id="PIRSR001480-2"/>
    </source>
</evidence>
<evidence type="ECO:0000256" key="2">
    <source>
        <dbReference type="ARBA" id="ARBA00004666"/>
    </source>
</evidence>
<comment type="pathway">
    <text evidence="2">Nucleotide-sugar biosynthesis; GDP-alpha-D-mannose biosynthesis; alpha-D-mannose 1-phosphate from D-fructose 6-phosphate: step 1/2.</text>
</comment>
<dbReference type="PIRSF" id="PIRSF001480">
    <property type="entry name" value="Mannose-6-phosphate_isomerase"/>
    <property type="match status" value="1"/>
</dbReference>
<keyword evidence="7" id="KW-0413">Isomerase</keyword>
<feature type="binding site" evidence="9">
    <location>
        <position position="168"/>
    </location>
    <ligand>
        <name>Zn(2+)</name>
        <dbReference type="ChEBI" id="CHEBI:29105"/>
    </ligand>
</feature>
<dbReference type="InterPro" id="IPR046457">
    <property type="entry name" value="PMI_typeI_cat"/>
</dbReference>
<protein>
    <recommendedName>
        <fullName evidence="4">mannose-6-phosphate isomerase</fullName>
        <ecNumber evidence="4">5.3.1.8</ecNumber>
    </recommendedName>
</protein>
<dbReference type="InterPro" id="IPR046458">
    <property type="entry name" value="PMI_typeI_hel"/>
</dbReference>
<feature type="domain" description="Phosphomannose isomerase type I helical insertion" evidence="11">
    <location>
        <begin position="207"/>
        <end position="271"/>
    </location>
</feature>
<evidence type="ECO:0000256" key="4">
    <source>
        <dbReference type="ARBA" id="ARBA00011956"/>
    </source>
</evidence>
<dbReference type="EMBL" id="HBGD01001323">
    <property type="protein sequence ID" value="CAD9077833.1"/>
    <property type="molecule type" value="Transcribed_RNA"/>
</dbReference>
<feature type="binding site" evidence="9">
    <location>
        <position position="143"/>
    </location>
    <ligand>
        <name>Zn(2+)</name>
        <dbReference type="ChEBI" id="CHEBI:29105"/>
    </ligand>
</feature>
<comment type="catalytic activity">
    <reaction evidence="1">
        <text>D-mannose 6-phosphate = D-fructose 6-phosphate</text>
        <dbReference type="Rhea" id="RHEA:12356"/>
        <dbReference type="ChEBI" id="CHEBI:58735"/>
        <dbReference type="ChEBI" id="CHEBI:61527"/>
        <dbReference type="EC" id="5.3.1.8"/>
    </reaction>
</comment>
<dbReference type="InterPro" id="IPR014710">
    <property type="entry name" value="RmlC-like_jellyroll"/>
</dbReference>
<dbReference type="InterPro" id="IPR001250">
    <property type="entry name" value="Man6P_Isoase-1"/>
</dbReference>
<gene>
    <name evidence="12" type="ORF">PCOS0759_LOCUS1065</name>
</gene>
<dbReference type="PRINTS" id="PR00714">
    <property type="entry name" value="MAN6PISMRASE"/>
</dbReference>
<dbReference type="EC" id="5.3.1.8" evidence="4"/>
<dbReference type="InterPro" id="IPR018050">
    <property type="entry name" value="Pmannose_isomerase-type1_CS"/>
</dbReference>
<dbReference type="Pfam" id="PF20512">
    <property type="entry name" value="PMI_typeI_hel"/>
    <property type="match status" value="1"/>
</dbReference>
<comment type="cofactor">
    <cofactor evidence="9">
        <name>Zn(2+)</name>
        <dbReference type="ChEBI" id="CHEBI:29105"/>
    </cofactor>
    <text evidence="9">Binds 1 zinc ion per subunit.</text>
</comment>
<feature type="binding site" evidence="9">
    <location>
        <position position="141"/>
    </location>
    <ligand>
        <name>Zn(2+)</name>
        <dbReference type="ChEBI" id="CHEBI:29105"/>
    </ligand>
</feature>
<dbReference type="NCBIfam" id="TIGR00218">
    <property type="entry name" value="manA"/>
    <property type="match status" value="1"/>
</dbReference>
<feature type="domain" description="Phosphomannose isomerase type I catalytic" evidence="10">
    <location>
        <begin position="71"/>
        <end position="184"/>
    </location>
</feature>
<dbReference type="GO" id="GO:0005829">
    <property type="term" value="C:cytosol"/>
    <property type="evidence" value="ECO:0007669"/>
    <property type="project" value="TreeGrafter"/>
</dbReference>
<feature type="binding site" evidence="9">
    <location>
        <position position="290"/>
    </location>
    <ligand>
        <name>Zn(2+)</name>
        <dbReference type="ChEBI" id="CHEBI:29105"/>
    </ligand>
</feature>
<dbReference type="UniPathway" id="UPA00126">
    <property type="reaction ID" value="UER00423"/>
</dbReference>
<evidence type="ECO:0000256" key="8">
    <source>
        <dbReference type="PIRSR" id="PIRSR001480-1"/>
    </source>
</evidence>
<dbReference type="GO" id="GO:0008270">
    <property type="term" value="F:zinc ion binding"/>
    <property type="evidence" value="ECO:0007669"/>
    <property type="project" value="InterPro"/>
</dbReference>
<dbReference type="SUPFAM" id="SSF51182">
    <property type="entry name" value="RmlC-like cupins"/>
    <property type="match status" value="1"/>
</dbReference>
<dbReference type="GO" id="GO:0005975">
    <property type="term" value="P:carbohydrate metabolic process"/>
    <property type="evidence" value="ECO:0007669"/>
    <property type="project" value="InterPro"/>
</dbReference>
<dbReference type="InterPro" id="IPR016305">
    <property type="entry name" value="Mannose-6-P_Isomerase"/>
</dbReference>
<evidence type="ECO:0000259" key="11">
    <source>
        <dbReference type="Pfam" id="PF20512"/>
    </source>
</evidence>
<evidence type="ECO:0000259" key="10">
    <source>
        <dbReference type="Pfam" id="PF20511"/>
    </source>
</evidence>
<feature type="active site" evidence="8">
    <location>
        <position position="309"/>
    </location>
</feature>
<comment type="similarity">
    <text evidence="3">Belongs to the mannose-6-phosphate isomerase type 1 family.</text>
</comment>
<keyword evidence="5 9" id="KW-0479">Metal-binding</keyword>
<reference evidence="12" key="1">
    <citation type="submission" date="2021-01" db="EMBL/GenBank/DDBJ databases">
        <authorList>
            <person name="Corre E."/>
            <person name="Pelletier E."/>
            <person name="Niang G."/>
            <person name="Scheremetjew M."/>
            <person name="Finn R."/>
            <person name="Kale V."/>
            <person name="Holt S."/>
            <person name="Cochrane G."/>
            <person name="Meng A."/>
            <person name="Brown T."/>
            <person name="Cohen L."/>
        </authorList>
    </citation>
    <scope>NUCLEOTIDE SEQUENCE</scope>
    <source>
        <strain evidence="12">WS</strain>
    </source>
</reference>
<evidence type="ECO:0000256" key="6">
    <source>
        <dbReference type="ARBA" id="ARBA00022833"/>
    </source>
</evidence>
<evidence type="ECO:0000256" key="5">
    <source>
        <dbReference type="ARBA" id="ARBA00022723"/>
    </source>
</evidence>
<organism evidence="12">
    <name type="scientific">Percolomonas cosmopolitus</name>
    <dbReference type="NCBI Taxonomy" id="63605"/>
    <lineage>
        <taxon>Eukaryota</taxon>
        <taxon>Discoba</taxon>
        <taxon>Heterolobosea</taxon>
        <taxon>Tetramitia</taxon>
        <taxon>Eutetramitia</taxon>
        <taxon>Percolomonadidae</taxon>
        <taxon>Percolomonas</taxon>
    </lineage>
</organism>
<dbReference type="GO" id="GO:0009298">
    <property type="term" value="P:GDP-mannose biosynthetic process"/>
    <property type="evidence" value="ECO:0007669"/>
    <property type="project" value="UniProtKB-UniPathway"/>
</dbReference>
<evidence type="ECO:0000256" key="1">
    <source>
        <dbReference type="ARBA" id="ARBA00000757"/>
    </source>
</evidence>
<evidence type="ECO:0000256" key="7">
    <source>
        <dbReference type="ARBA" id="ARBA00023235"/>
    </source>
</evidence>
<dbReference type="PROSITE" id="PS00965">
    <property type="entry name" value="PMI_I_1"/>
    <property type="match status" value="1"/>
</dbReference>
<accession>A0A7S1KLP5</accession>